<evidence type="ECO:0000313" key="4">
    <source>
        <dbReference type="EMBL" id="THD27563.1"/>
    </source>
</evidence>
<evidence type="ECO:0000259" key="3">
    <source>
        <dbReference type="PROSITE" id="PS50053"/>
    </source>
</evidence>
<dbReference type="Pfam" id="PF02179">
    <property type="entry name" value="BAG"/>
    <property type="match status" value="1"/>
</dbReference>
<gene>
    <name evidence="4" type="ORF">D915_001417</name>
</gene>
<feature type="domain" description="Ubiquitin-like" evidence="3">
    <location>
        <begin position="20"/>
        <end position="93"/>
    </location>
</feature>
<name>A0A4E0RJI7_FASHE</name>
<dbReference type="InterPro" id="IPR000626">
    <property type="entry name" value="Ubiquitin-like_dom"/>
</dbReference>
<evidence type="ECO:0000313" key="5">
    <source>
        <dbReference type="Proteomes" id="UP000230066"/>
    </source>
</evidence>
<protein>
    <recommendedName>
        <fullName evidence="1">BAG family molecular chaperone regulator 1</fullName>
    </recommendedName>
</protein>
<dbReference type="AlphaFoldDB" id="A0A4E0RJI7"/>
<dbReference type="Pfam" id="PF00240">
    <property type="entry name" value="ubiquitin"/>
    <property type="match status" value="1"/>
</dbReference>
<dbReference type="Gene3D" id="1.20.58.120">
    <property type="entry name" value="BAG domain"/>
    <property type="match status" value="1"/>
</dbReference>
<dbReference type="GO" id="GO:0050821">
    <property type="term" value="P:protein stabilization"/>
    <property type="evidence" value="ECO:0007669"/>
    <property type="project" value="TreeGrafter"/>
</dbReference>
<evidence type="ECO:0000256" key="2">
    <source>
        <dbReference type="ARBA" id="ARBA00023186"/>
    </source>
</evidence>
<dbReference type="GO" id="GO:0000774">
    <property type="term" value="F:adenyl-nucleotide exchange factor activity"/>
    <property type="evidence" value="ECO:0007669"/>
    <property type="project" value="TreeGrafter"/>
</dbReference>
<dbReference type="GO" id="GO:0051087">
    <property type="term" value="F:protein-folding chaperone binding"/>
    <property type="evidence" value="ECO:0007669"/>
    <property type="project" value="InterPro"/>
</dbReference>
<proteinExistence type="predicted"/>
<dbReference type="Proteomes" id="UP000230066">
    <property type="component" value="Unassembled WGS sequence"/>
</dbReference>
<keyword evidence="5" id="KW-1185">Reference proteome</keyword>
<keyword evidence="2" id="KW-0143">Chaperone</keyword>
<dbReference type="PROSITE" id="PS50053">
    <property type="entry name" value="UBIQUITIN_2"/>
    <property type="match status" value="1"/>
</dbReference>
<dbReference type="InterPro" id="IPR039773">
    <property type="entry name" value="BAG_chaperone_regulator"/>
</dbReference>
<organism evidence="4 5">
    <name type="scientific">Fasciola hepatica</name>
    <name type="common">Liver fluke</name>
    <dbReference type="NCBI Taxonomy" id="6192"/>
    <lineage>
        <taxon>Eukaryota</taxon>
        <taxon>Metazoa</taxon>
        <taxon>Spiralia</taxon>
        <taxon>Lophotrochozoa</taxon>
        <taxon>Platyhelminthes</taxon>
        <taxon>Trematoda</taxon>
        <taxon>Digenea</taxon>
        <taxon>Plagiorchiida</taxon>
        <taxon>Echinostomata</taxon>
        <taxon>Echinostomatoidea</taxon>
        <taxon>Fasciolidae</taxon>
        <taxon>Fasciola</taxon>
    </lineage>
</organism>
<dbReference type="InterPro" id="IPR029071">
    <property type="entry name" value="Ubiquitin-like_domsf"/>
</dbReference>
<dbReference type="Gene3D" id="3.10.20.90">
    <property type="entry name" value="Phosphatidylinositol 3-kinase Catalytic Subunit, Chain A, domain 1"/>
    <property type="match status" value="1"/>
</dbReference>
<dbReference type="GO" id="GO:0005634">
    <property type="term" value="C:nucleus"/>
    <property type="evidence" value="ECO:0007669"/>
    <property type="project" value="TreeGrafter"/>
</dbReference>
<dbReference type="InterPro" id="IPR003103">
    <property type="entry name" value="BAG_domain"/>
</dbReference>
<dbReference type="SUPFAM" id="SSF63491">
    <property type="entry name" value="BAG domain"/>
    <property type="match status" value="1"/>
</dbReference>
<reference evidence="4" key="1">
    <citation type="submission" date="2019-03" db="EMBL/GenBank/DDBJ databases">
        <title>Improved annotation for the trematode Fasciola hepatica.</title>
        <authorList>
            <person name="Choi Y.-J."/>
            <person name="Martin J."/>
            <person name="Mitreva M."/>
        </authorList>
    </citation>
    <scope>NUCLEOTIDE SEQUENCE [LARGE SCALE GENOMIC DNA]</scope>
</reference>
<dbReference type="InterPro" id="IPR036533">
    <property type="entry name" value="BAG_dom_sf"/>
</dbReference>
<dbReference type="SUPFAM" id="SSF54236">
    <property type="entry name" value="Ubiquitin-like"/>
    <property type="match status" value="1"/>
</dbReference>
<dbReference type="PANTHER" id="PTHR12329:SF16">
    <property type="entry name" value="BAG FAMILY MOLECULAR CHAPERONE REGULATOR 1"/>
    <property type="match status" value="1"/>
</dbReference>
<evidence type="ECO:0000256" key="1">
    <source>
        <dbReference type="ARBA" id="ARBA00022374"/>
    </source>
</evidence>
<dbReference type="EMBL" id="JXXN02000385">
    <property type="protein sequence ID" value="THD27563.1"/>
    <property type="molecule type" value="Genomic_DNA"/>
</dbReference>
<dbReference type="GO" id="GO:0005829">
    <property type="term" value="C:cytosol"/>
    <property type="evidence" value="ECO:0007669"/>
    <property type="project" value="TreeGrafter"/>
</dbReference>
<dbReference type="SMART" id="SM00213">
    <property type="entry name" value="UBQ"/>
    <property type="match status" value="1"/>
</dbReference>
<dbReference type="GO" id="GO:0016020">
    <property type="term" value="C:membrane"/>
    <property type="evidence" value="ECO:0007669"/>
    <property type="project" value="TreeGrafter"/>
</dbReference>
<sequence length="213" mass="23398">MNYRLCLSAVNSSTSFMTSVPLTVTAVFNGQSSKITVDSGPDSPVSSLMSAVQKELRIPTDKQRIIFKGRSLLDPEASLSSCGVKNGAKIMILGSVEQLDPNEVNKLKSARHASDSISSELEKLRTECADPSSLPQAEVSCRLKVTLGILEKCMKCLESLDSVRLPYDSESERKERKNLVDFFQDLMTKADELKVKLVKASESNSSRTMTEIK</sequence>
<comment type="caution">
    <text evidence="4">The sequence shown here is derived from an EMBL/GenBank/DDBJ whole genome shotgun (WGS) entry which is preliminary data.</text>
</comment>
<dbReference type="PANTHER" id="PTHR12329">
    <property type="entry name" value="BCL2-ASSOCIATED ATHANOGENE"/>
    <property type="match status" value="1"/>
</dbReference>
<accession>A0A4E0RJI7</accession>